<evidence type="ECO:0000313" key="2">
    <source>
        <dbReference type="EMBL" id="KAK4249680.1"/>
    </source>
</evidence>
<protein>
    <submittedName>
        <fullName evidence="2">Uncharacterized protein</fullName>
    </submittedName>
</protein>
<feature type="region of interest" description="Disordered" evidence="1">
    <location>
        <begin position="126"/>
        <end position="205"/>
    </location>
</feature>
<evidence type="ECO:0000313" key="3">
    <source>
        <dbReference type="Proteomes" id="UP001303647"/>
    </source>
</evidence>
<sequence length="205" mass="23290">MENEDVKKLAKDIHCQYLRYDKDGRLSLWAQTYRRHVKLPLFRDVERALKKGLALRASLAQFLARKDDEQDVRDLYDRALLSEEALRSLIEYDMLNIVRKITSPTRIPDNAPLIDLTTDDATVHASPHDLGQMSAVQNDVQDDYGPKRRRRNKHLYANRPNDDVSLGFENNSGDTGLGVPGPFRNEASETMAPTVSDNASPTRQA</sequence>
<feature type="compositionally biased region" description="Basic residues" evidence="1">
    <location>
        <begin position="147"/>
        <end position="156"/>
    </location>
</feature>
<evidence type="ECO:0000256" key="1">
    <source>
        <dbReference type="SAM" id="MobiDB-lite"/>
    </source>
</evidence>
<keyword evidence="3" id="KW-1185">Reference proteome</keyword>
<gene>
    <name evidence="2" type="ORF">C7999DRAFT_29738</name>
</gene>
<dbReference type="EMBL" id="MU857620">
    <property type="protein sequence ID" value="KAK4249680.1"/>
    <property type="molecule type" value="Genomic_DNA"/>
</dbReference>
<reference evidence="2" key="2">
    <citation type="submission" date="2023-05" db="EMBL/GenBank/DDBJ databases">
        <authorList>
            <consortium name="Lawrence Berkeley National Laboratory"/>
            <person name="Steindorff A."/>
            <person name="Hensen N."/>
            <person name="Bonometti L."/>
            <person name="Westerberg I."/>
            <person name="Brannstrom I.O."/>
            <person name="Guillou S."/>
            <person name="Cros-Aarteil S."/>
            <person name="Calhoun S."/>
            <person name="Haridas S."/>
            <person name="Kuo A."/>
            <person name="Mondo S."/>
            <person name="Pangilinan J."/>
            <person name="Riley R."/>
            <person name="Labutti K."/>
            <person name="Andreopoulos B."/>
            <person name="Lipzen A."/>
            <person name="Chen C."/>
            <person name="Yanf M."/>
            <person name="Daum C."/>
            <person name="Ng V."/>
            <person name="Clum A."/>
            <person name="Ohm R."/>
            <person name="Martin F."/>
            <person name="Silar P."/>
            <person name="Natvig D."/>
            <person name="Lalanne C."/>
            <person name="Gautier V."/>
            <person name="Ament-Velasquez S.L."/>
            <person name="Kruys A."/>
            <person name="Hutchinson M.I."/>
            <person name="Powell A.J."/>
            <person name="Barry K."/>
            <person name="Miller A.N."/>
            <person name="Grigoriev I.V."/>
            <person name="Debuchy R."/>
            <person name="Gladieux P."/>
            <person name="Thoren M.H."/>
            <person name="Johannesson H."/>
        </authorList>
    </citation>
    <scope>NUCLEOTIDE SEQUENCE</scope>
    <source>
        <strain evidence="2">CBS 359.72</strain>
    </source>
</reference>
<comment type="caution">
    <text evidence="2">The sequence shown here is derived from an EMBL/GenBank/DDBJ whole genome shotgun (WGS) entry which is preliminary data.</text>
</comment>
<accession>A0AAN7HRT0</accession>
<proteinExistence type="predicted"/>
<dbReference type="Proteomes" id="UP001303647">
    <property type="component" value="Unassembled WGS sequence"/>
</dbReference>
<organism evidence="2 3">
    <name type="scientific">Corynascus novoguineensis</name>
    <dbReference type="NCBI Taxonomy" id="1126955"/>
    <lineage>
        <taxon>Eukaryota</taxon>
        <taxon>Fungi</taxon>
        <taxon>Dikarya</taxon>
        <taxon>Ascomycota</taxon>
        <taxon>Pezizomycotina</taxon>
        <taxon>Sordariomycetes</taxon>
        <taxon>Sordariomycetidae</taxon>
        <taxon>Sordariales</taxon>
        <taxon>Chaetomiaceae</taxon>
        <taxon>Corynascus</taxon>
    </lineage>
</organism>
<name>A0AAN7HRT0_9PEZI</name>
<feature type="compositionally biased region" description="Polar residues" evidence="1">
    <location>
        <begin position="191"/>
        <end position="205"/>
    </location>
</feature>
<reference evidence="2" key="1">
    <citation type="journal article" date="2023" name="Mol. Phylogenet. Evol.">
        <title>Genome-scale phylogeny and comparative genomics of the fungal order Sordariales.</title>
        <authorList>
            <person name="Hensen N."/>
            <person name="Bonometti L."/>
            <person name="Westerberg I."/>
            <person name="Brannstrom I.O."/>
            <person name="Guillou S."/>
            <person name="Cros-Aarteil S."/>
            <person name="Calhoun S."/>
            <person name="Haridas S."/>
            <person name="Kuo A."/>
            <person name="Mondo S."/>
            <person name="Pangilinan J."/>
            <person name="Riley R."/>
            <person name="LaButti K."/>
            <person name="Andreopoulos B."/>
            <person name="Lipzen A."/>
            <person name="Chen C."/>
            <person name="Yan M."/>
            <person name="Daum C."/>
            <person name="Ng V."/>
            <person name="Clum A."/>
            <person name="Steindorff A."/>
            <person name="Ohm R.A."/>
            <person name="Martin F."/>
            <person name="Silar P."/>
            <person name="Natvig D.O."/>
            <person name="Lalanne C."/>
            <person name="Gautier V."/>
            <person name="Ament-Velasquez S.L."/>
            <person name="Kruys A."/>
            <person name="Hutchinson M.I."/>
            <person name="Powell A.J."/>
            <person name="Barry K."/>
            <person name="Miller A.N."/>
            <person name="Grigoriev I.V."/>
            <person name="Debuchy R."/>
            <person name="Gladieux P."/>
            <person name="Hiltunen Thoren M."/>
            <person name="Johannesson H."/>
        </authorList>
    </citation>
    <scope>NUCLEOTIDE SEQUENCE</scope>
    <source>
        <strain evidence="2">CBS 359.72</strain>
    </source>
</reference>
<dbReference type="AlphaFoldDB" id="A0AAN7HRT0"/>